<dbReference type="UniPathway" id="UPA00541">
    <property type="reaction ID" value="UER00601"/>
</dbReference>
<dbReference type="Pfam" id="PF06134">
    <property type="entry name" value="RhaA"/>
    <property type="match status" value="1"/>
</dbReference>
<comment type="pathway">
    <text evidence="6">Carbohydrate degradation; L-rhamnose degradation; glycerone phosphate from L-rhamnose: step 1/3.</text>
</comment>
<name>A0A7W5E027_9BACT</name>
<dbReference type="NCBIfam" id="NF002203">
    <property type="entry name" value="PRK01076.1"/>
    <property type="match status" value="1"/>
</dbReference>
<dbReference type="PANTHER" id="PTHR30268">
    <property type="entry name" value="L-RHAMNOSE ISOMERASE"/>
    <property type="match status" value="1"/>
</dbReference>
<dbReference type="GO" id="GO:0008740">
    <property type="term" value="F:L-rhamnose isomerase activity"/>
    <property type="evidence" value="ECO:0007669"/>
    <property type="project" value="UniProtKB-UniRule"/>
</dbReference>
<dbReference type="InterPro" id="IPR009308">
    <property type="entry name" value="Rhamnose_isomerase"/>
</dbReference>
<evidence type="ECO:0000313" key="9">
    <source>
        <dbReference type="Proteomes" id="UP000536179"/>
    </source>
</evidence>
<evidence type="ECO:0000256" key="4">
    <source>
        <dbReference type="ARBA" id="ARBA00023235"/>
    </source>
</evidence>
<dbReference type="GO" id="GO:0019301">
    <property type="term" value="P:rhamnose catabolic process"/>
    <property type="evidence" value="ECO:0007669"/>
    <property type="project" value="UniProtKB-UniRule"/>
</dbReference>
<sequence length="429" mass="48162">MTSFSNIDSAYALATEQYQSTGVDVENALKQLRATEISVHCWQGDDVAGFENTGGTLGSGLAVTGNYPGRARNAAELRSDLEKAYSLIPGKHRLNLHALYGEFDEPVQRTDIGVEHFQGWIDWSRDQGVSLDFNPSYFSHPLADDGLTLAHPDEGIREFWINHGIACRRIAAEMGKTQNNPCVNNVWVPDGYKDSPADRATPRYRLAESLDRIFEEPFDTSYLLDAVECKLFGIGSESYVVGSHEFYLGYAITRDKVLCLDAGHFHPTEVISDKISSTLMYVPELLLHVSRGVRWDSDHVVTMSDELQAIMQEIVRGNHLRRVHIGLDFFDASINRIAAWAIGTRNTLKALLMALLEPREELQRLEREGDFTARLALMEEQKTMPFGAVWDHYCATSDVPVGRQWLDSVREYESSVLSKRSESPESVIA</sequence>
<evidence type="ECO:0000256" key="6">
    <source>
        <dbReference type="HAMAP-Rule" id="MF_00541"/>
    </source>
</evidence>
<proteinExistence type="inferred from homology"/>
<dbReference type="GO" id="GO:0019324">
    <property type="term" value="P:L-lyxose metabolic process"/>
    <property type="evidence" value="ECO:0007669"/>
    <property type="project" value="TreeGrafter"/>
</dbReference>
<keyword evidence="4 6" id="KW-0413">Isomerase</keyword>
<comment type="similarity">
    <text evidence="6">Belongs to the rhamnose isomerase family.</text>
</comment>
<evidence type="ECO:0000256" key="3">
    <source>
        <dbReference type="ARBA" id="ARBA00023211"/>
    </source>
</evidence>
<dbReference type="EC" id="5.3.1.14" evidence="6 7"/>
<dbReference type="GO" id="GO:0030145">
    <property type="term" value="F:manganese ion binding"/>
    <property type="evidence" value="ECO:0007669"/>
    <property type="project" value="UniProtKB-UniRule"/>
</dbReference>
<dbReference type="RefSeq" id="WP_184306049.1">
    <property type="nucleotide sequence ID" value="NZ_JACHXU010000012.1"/>
</dbReference>
<feature type="binding site" evidence="6">
    <location>
        <position position="296"/>
    </location>
    <ligand>
        <name>Mn(2+)</name>
        <dbReference type="ChEBI" id="CHEBI:29035"/>
    </ligand>
</feature>
<organism evidence="8 9">
    <name type="scientific">Aporhodopirellula rubra</name>
    <dbReference type="NCBI Taxonomy" id="980271"/>
    <lineage>
        <taxon>Bacteria</taxon>
        <taxon>Pseudomonadati</taxon>
        <taxon>Planctomycetota</taxon>
        <taxon>Planctomycetia</taxon>
        <taxon>Pirellulales</taxon>
        <taxon>Pirellulaceae</taxon>
        <taxon>Aporhodopirellula</taxon>
    </lineage>
</organism>
<comment type="caution">
    <text evidence="8">The sequence shown here is derived from an EMBL/GenBank/DDBJ whole genome shotgun (WGS) entry which is preliminary data.</text>
</comment>
<keyword evidence="5 6" id="KW-0684">Rhamnose metabolism</keyword>
<comment type="subcellular location">
    <subcellularLocation>
        <location evidence="6">Cytoplasm</location>
    </subcellularLocation>
</comment>
<keyword evidence="3 6" id="KW-0464">Manganese</keyword>
<feature type="binding site" evidence="6">
    <location>
        <position position="264"/>
    </location>
    <ligand>
        <name>Mn(2+)</name>
        <dbReference type="ChEBI" id="CHEBI:29035"/>
    </ligand>
</feature>
<keyword evidence="1 6" id="KW-0963">Cytoplasm</keyword>
<dbReference type="GO" id="GO:0005737">
    <property type="term" value="C:cytoplasm"/>
    <property type="evidence" value="ECO:0007669"/>
    <property type="project" value="UniProtKB-SubCell"/>
</dbReference>
<dbReference type="InterPro" id="IPR036237">
    <property type="entry name" value="Xyl_isomerase-like_sf"/>
</dbReference>
<keyword evidence="2 6" id="KW-0479">Metal-binding</keyword>
<feature type="binding site" evidence="6">
    <location>
        <position position="298"/>
    </location>
    <ligand>
        <name>Mn(2+)</name>
        <dbReference type="ChEBI" id="CHEBI:29035"/>
    </ligand>
</feature>
<keyword evidence="9" id="KW-1185">Reference proteome</keyword>
<dbReference type="NCBIfam" id="TIGR01748">
    <property type="entry name" value="rhaA"/>
    <property type="match status" value="1"/>
</dbReference>
<dbReference type="Proteomes" id="UP000536179">
    <property type="component" value="Unassembled WGS sequence"/>
</dbReference>
<gene>
    <name evidence="6" type="primary">rhaA</name>
    <name evidence="8" type="ORF">FHS27_003576</name>
</gene>
<reference evidence="8 9" key="1">
    <citation type="submission" date="2020-08" db="EMBL/GenBank/DDBJ databases">
        <title>Genomic Encyclopedia of Type Strains, Phase III (KMG-III): the genomes of soil and plant-associated and newly described type strains.</title>
        <authorList>
            <person name="Whitman W."/>
        </authorList>
    </citation>
    <scope>NUCLEOTIDE SEQUENCE [LARGE SCALE GENOMIC DNA]</scope>
    <source>
        <strain evidence="8 9">CECT 8075</strain>
    </source>
</reference>
<dbReference type="AlphaFoldDB" id="A0A7W5E027"/>
<protein>
    <recommendedName>
        <fullName evidence="6 7">L-rhamnose isomerase</fullName>
        <ecNumber evidence="6 7">5.3.1.14</ecNumber>
    </recommendedName>
</protein>
<evidence type="ECO:0000256" key="7">
    <source>
        <dbReference type="NCBIfam" id="TIGR01748"/>
    </source>
</evidence>
<evidence type="ECO:0000256" key="2">
    <source>
        <dbReference type="ARBA" id="ARBA00022723"/>
    </source>
</evidence>
<accession>A0A7W5E027</accession>
<dbReference type="SUPFAM" id="SSF51658">
    <property type="entry name" value="Xylose isomerase-like"/>
    <property type="match status" value="1"/>
</dbReference>
<evidence type="ECO:0000313" key="8">
    <source>
        <dbReference type="EMBL" id="MBB3207749.1"/>
    </source>
</evidence>
<dbReference type="EMBL" id="JACHXU010000012">
    <property type="protein sequence ID" value="MBB3207749.1"/>
    <property type="molecule type" value="Genomic_DNA"/>
</dbReference>
<comment type="catalytic activity">
    <reaction evidence="6">
        <text>L-rhamnopyranose = L-rhamnulose</text>
        <dbReference type="Rhea" id="RHEA:23160"/>
        <dbReference type="ChEBI" id="CHEBI:17897"/>
        <dbReference type="ChEBI" id="CHEBI:62346"/>
        <dbReference type="EC" id="5.3.1.14"/>
    </reaction>
</comment>
<dbReference type="Gene3D" id="3.20.20.150">
    <property type="entry name" value="Divalent-metal-dependent TIM barrel enzymes"/>
    <property type="match status" value="1"/>
</dbReference>
<evidence type="ECO:0000256" key="1">
    <source>
        <dbReference type="ARBA" id="ARBA00022490"/>
    </source>
</evidence>
<dbReference type="PANTHER" id="PTHR30268:SF0">
    <property type="entry name" value="L-RHAMNOSE ISOMERASE"/>
    <property type="match status" value="1"/>
</dbReference>
<comment type="function">
    <text evidence="6">Catalyzes the interconversion of L-rhamnose and L-rhamnulose.</text>
</comment>
<dbReference type="HAMAP" id="MF_00541">
    <property type="entry name" value="RhaA"/>
    <property type="match status" value="1"/>
</dbReference>
<comment type="cofactor">
    <cofactor evidence="6">
        <name>Mn(2+)</name>
        <dbReference type="ChEBI" id="CHEBI:29035"/>
    </cofactor>
    <text evidence="6">Binds 1 Mn(2+) ion per subunit.</text>
</comment>
<dbReference type="InterPro" id="IPR050337">
    <property type="entry name" value="L-rhamnose_isomerase"/>
</dbReference>
<evidence type="ECO:0000256" key="5">
    <source>
        <dbReference type="ARBA" id="ARBA00023308"/>
    </source>
</evidence>